<protein>
    <submittedName>
        <fullName evidence="1">Uncharacterized protein</fullName>
    </submittedName>
</protein>
<dbReference type="EMBL" id="CAJNOC010003920">
    <property type="protein sequence ID" value="CAF1003105.1"/>
    <property type="molecule type" value="Genomic_DNA"/>
</dbReference>
<keyword evidence="2" id="KW-1185">Reference proteome</keyword>
<gene>
    <name evidence="1" type="ORF">OXX778_LOCUS16512</name>
</gene>
<accession>A0A814GZ22</accession>
<organism evidence="1 2">
    <name type="scientific">Brachionus calyciflorus</name>
    <dbReference type="NCBI Taxonomy" id="104777"/>
    <lineage>
        <taxon>Eukaryota</taxon>
        <taxon>Metazoa</taxon>
        <taxon>Spiralia</taxon>
        <taxon>Gnathifera</taxon>
        <taxon>Rotifera</taxon>
        <taxon>Eurotatoria</taxon>
        <taxon>Monogononta</taxon>
        <taxon>Pseudotrocha</taxon>
        <taxon>Ploima</taxon>
        <taxon>Brachionidae</taxon>
        <taxon>Brachionus</taxon>
    </lineage>
</organism>
<proteinExistence type="predicted"/>
<sequence>MNDLEKLITSKTSNLKSIRIDLMPTQDYIKTLGQKIQEKTFDVKEWSKAISEILEAQKAYSNNLIGNIKVLLNSLEKD</sequence>
<dbReference type="Proteomes" id="UP000663879">
    <property type="component" value="Unassembled WGS sequence"/>
</dbReference>
<dbReference type="AlphaFoldDB" id="A0A814GZ22"/>
<evidence type="ECO:0000313" key="1">
    <source>
        <dbReference type="EMBL" id="CAF1003105.1"/>
    </source>
</evidence>
<comment type="caution">
    <text evidence="1">The sequence shown here is derived from an EMBL/GenBank/DDBJ whole genome shotgun (WGS) entry which is preliminary data.</text>
</comment>
<name>A0A814GZ22_9BILA</name>
<evidence type="ECO:0000313" key="2">
    <source>
        <dbReference type="Proteomes" id="UP000663879"/>
    </source>
</evidence>
<reference evidence="1" key="1">
    <citation type="submission" date="2021-02" db="EMBL/GenBank/DDBJ databases">
        <authorList>
            <person name="Nowell W R."/>
        </authorList>
    </citation>
    <scope>NUCLEOTIDE SEQUENCE</scope>
    <source>
        <strain evidence="1">Ploen Becks lab</strain>
    </source>
</reference>